<name>A0ABV2LWR6_9FLAO</name>
<organism evidence="2 3">
    <name type="scientific">Moheibacter stercoris</name>
    <dbReference type="NCBI Taxonomy" id="1628251"/>
    <lineage>
        <taxon>Bacteria</taxon>
        <taxon>Pseudomonadati</taxon>
        <taxon>Bacteroidota</taxon>
        <taxon>Flavobacteriia</taxon>
        <taxon>Flavobacteriales</taxon>
        <taxon>Weeksellaceae</taxon>
        <taxon>Moheibacter</taxon>
    </lineage>
</organism>
<evidence type="ECO:0000256" key="1">
    <source>
        <dbReference type="SAM" id="SignalP"/>
    </source>
</evidence>
<feature type="chain" id="PRO_5045767881" evidence="1">
    <location>
        <begin position="20"/>
        <end position="230"/>
    </location>
</feature>
<dbReference type="Proteomes" id="UP001549146">
    <property type="component" value="Unassembled WGS sequence"/>
</dbReference>
<comment type="caution">
    <text evidence="2">The sequence shown here is derived from an EMBL/GenBank/DDBJ whole genome shotgun (WGS) entry which is preliminary data.</text>
</comment>
<keyword evidence="3" id="KW-1185">Reference proteome</keyword>
<dbReference type="Pfam" id="PF09697">
    <property type="entry name" value="Porph_ging"/>
    <property type="match status" value="1"/>
</dbReference>
<keyword evidence="1" id="KW-0732">Signal</keyword>
<evidence type="ECO:0000313" key="2">
    <source>
        <dbReference type="EMBL" id="MET3733002.1"/>
    </source>
</evidence>
<feature type="signal peptide" evidence="1">
    <location>
        <begin position="1"/>
        <end position="19"/>
    </location>
</feature>
<reference evidence="2 3" key="1">
    <citation type="submission" date="2024-06" db="EMBL/GenBank/DDBJ databases">
        <title>Genomic Encyclopedia of Type Strains, Phase IV (KMG-IV): sequencing the most valuable type-strain genomes for metagenomic binning, comparative biology and taxonomic classification.</title>
        <authorList>
            <person name="Goeker M."/>
        </authorList>
    </citation>
    <scope>NUCLEOTIDE SEQUENCE [LARGE SCALE GENOMIC DNA]</scope>
    <source>
        <strain evidence="2 3">DSM 29388</strain>
    </source>
</reference>
<dbReference type="NCBIfam" id="TIGR01200">
    <property type="entry name" value="GLPGLI"/>
    <property type="match status" value="1"/>
</dbReference>
<proteinExistence type="predicted"/>
<gene>
    <name evidence="2" type="ORF">ABID46_002594</name>
</gene>
<protein>
    <submittedName>
        <fullName evidence="2">GLPGLI family protein</fullName>
    </submittedName>
</protein>
<sequence>MKNLFISFFTLGASLVLNAQDKLMVNYESRMEVDADAMMKQFSANSTSNVDVKQFEKAILESMTRPTYYHLRIDQNESVFQQEERIQNEQPKEPGGVLVVMYGGGTGILYKNLQEQQSLRSQDAFSKSFLVRDELKKYDWKISKESKEILGYEVRKAEAIIDSTSSIVAWYAPKLPYKNGPAEYQGLPGLILELEVSRLMDDSPEKTIFLAESISVDKNQEPIKKPTKGQ</sequence>
<dbReference type="EMBL" id="JBEPMO010000026">
    <property type="protein sequence ID" value="MET3733002.1"/>
    <property type="molecule type" value="Genomic_DNA"/>
</dbReference>
<dbReference type="InterPro" id="IPR005901">
    <property type="entry name" value="GLPGLI"/>
</dbReference>
<evidence type="ECO:0000313" key="3">
    <source>
        <dbReference type="Proteomes" id="UP001549146"/>
    </source>
</evidence>
<accession>A0ABV2LWR6</accession>
<dbReference type="RefSeq" id="WP_354510746.1">
    <property type="nucleotide sequence ID" value="NZ_JBEPMO010000026.1"/>
</dbReference>